<feature type="region of interest" description="Disordered" evidence="1">
    <location>
        <begin position="272"/>
        <end position="303"/>
    </location>
</feature>
<dbReference type="EMBL" id="OZ034821">
    <property type="protein sequence ID" value="CAL1409582.1"/>
    <property type="molecule type" value="Genomic_DNA"/>
</dbReference>
<dbReference type="Proteomes" id="UP001497516">
    <property type="component" value="Chromosome 8"/>
</dbReference>
<protein>
    <submittedName>
        <fullName evidence="2">Uncharacterized protein</fullName>
    </submittedName>
</protein>
<proteinExistence type="predicted"/>
<gene>
    <name evidence="2" type="ORF">LTRI10_LOCUS49067</name>
</gene>
<keyword evidence="3" id="KW-1185">Reference proteome</keyword>
<reference evidence="2 3" key="1">
    <citation type="submission" date="2024-04" db="EMBL/GenBank/DDBJ databases">
        <authorList>
            <person name="Fracassetti M."/>
        </authorList>
    </citation>
    <scope>NUCLEOTIDE SEQUENCE [LARGE SCALE GENOMIC DNA]</scope>
</reference>
<feature type="compositionally biased region" description="Acidic residues" evidence="1">
    <location>
        <begin position="274"/>
        <end position="303"/>
    </location>
</feature>
<sequence>MNYVFSQTYTGYIFPEPISFSRHRFALAYENRPIAPPIHVHLPDFMDFGLDVREFIHNLGWDFLLLDPPFLICPELVSYFYSNLRSFGLHSRCFSTVVYGHLVTIPVPELARLLGIPPVGEVLAHESELWQYNFNIAAEFVQLTGIHPGPATSLPVASVIPRLRALHFVITRILLPRTQSLDLILPLDLWIMAHAVNGVPLDFSYLLFGVFMTFADSSFPGPLPLGPLVTHLILRLGISISPFRTEQPSWFFLIDQVLDELEIANEGEMAVAAEDADPEPEGDADPEPEGESDPVEEEEDDDYQFEAAFIYGPTRLVDYSSDESFVV</sequence>
<dbReference type="AlphaFoldDB" id="A0AAV2GHD1"/>
<organism evidence="2 3">
    <name type="scientific">Linum trigynum</name>
    <dbReference type="NCBI Taxonomy" id="586398"/>
    <lineage>
        <taxon>Eukaryota</taxon>
        <taxon>Viridiplantae</taxon>
        <taxon>Streptophyta</taxon>
        <taxon>Embryophyta</taxon>
        <taxon>Tracheophyta</taxon>
        <taxon>Spermatophyta</taxon>
        <taxon>Magnoliopsida</taxon>
        <taxon>eudicotyledons</taxon>
        <taxon>Gunneridae</taxon>
        <taxon>Pentapetalae</taxon>
        <taxon>rosids</taxon>
        <taxon>fabids</taxon>
        <taxon>Malpighiales</taxon>
        <taxon>Linaceae</taxon>
        <taxon>Linum</taxon>
    </lineage>
</organism>
<accession>A0AAV2GHD1</accession>
<name>A0AAV2GHD1_9ROSI</name>
<evidence type="ECO:0000313" key="3">
    <source>
        <dbReference type="Proteomes" id="UP001497516"/>
    </source>
</evidence>
<evidence type="ECO:0000313" key="2">
    <source>
        <dbReference type="EMBL" id="CAL1409582.1"/>
    </source>
</evidence>
<evidence type="ECO:0000256" key="1">
    <source>
        <dbReference type="SAM" id="MobiDB-lite"/>
    </source>
</evidence>